<feature type="disulfide bond" evidence="14">
    <location>
        <begin position="47"/>
        <end position="62"/>
    </location>
</feature>
<dbReference type="SMART" id="SM00179">
    <property type="entry name" value="EGF_CA"/>
    <property type="match status" value="3"/>
</dbReference>
<feature type="disulfide bond" evidence="13">
    <location>
        <begin position="1538"/>
        <end position="1547"/>
    </location>
</feature>
<evidence type="ECO:0000256" key="13">
    <source>
        <dbReference type="PROSITE-ProRule" id="PRU00076"/>
    </source>
</evidence>
<keyword evidence="8 17" id="KW-1133">Transmembrane helix</keyword>
<dbReference type="Gene3D" id="2.120.10.30">
    <property type="entry name" value="TolB, C-terminal domain"/>
    <property type="match status" value="2"/>
</dbReference>
<feature type="compositionally biased region" description="Polar residues" evidence="16">
    <location>
        <begin position="1587"/>
        <end position="1602"/>
    </location>
</feature>
<feature type="domain" description="EGF-like" evidence="19">
    <location>
        <begin position="756"/>
        <end position="793"/>
    </location>
</feature>
<evidence type="ECO:0000256" key="16">
    <source>
        <dbReference type="SAM" id="MobiDB-lite"/>
    </source>
</evidence>
<dbReference type="Ensembl" id="ENSGACT00000057849.1">
    <property type="protein sequence ID" value="ENSGACP00000059819.1"/>
    <property type="gene ID" value="ENSGACG00000013316.2"/>
</dbReference>
<evidence type="ECO:0000256" key="14">
    <source>
        <dbReference type="PROSITE-ProRule" id="PRU00124"/>
    </source>
</evidence>
<dbReference type="GO" id="GO:0012505">
    <property type="term" value="C:endomembrane system"/>
    <property type="evidence" value="ECO:0007669"/>
    <property type="project" value="UniProtKB-SubCell"/>
</dbReference>
<dbReference type="InterPro" id="IPR018097">
    <property type="entry name" value="EGF_Ca-bd_CS"/>
</dbReference>
<protein>
    <recommendedName>
        <fullName evidence="19">EGF-like domain-containing protein</fullName>
    </recommendedName>
</protein>
<feature type="domain" description="EGF-like" evidence="19">
    <location>
        <begin position="1512"/>
        <end position="1548"/>
    </location>
</feature>
<dbReference type="PROSITE" id="PS00010">
    <property type="entry name" value="ASX_HYDROXYL"/>
    <property type="match status" value="1"/>
</dbReference>
<dbReference type="InterPro" id="IPR049883">
    <property type="entry name" value="NOTCH1_EGF-like"/>
</dbReference>
<dbReference type="PANTHER" id="PTHR22722:SF12">
    <property type="entry name" value="EGF-LIKE DOMAIN-CONTAINING PROTEIN"/>
    <property type="match status" value="1"/>
</dbReference>
<dbReference type="InterPro" id="IPR023415">
    <property type="entry name" value="LDLR_class-A_CS"/>
</dbReference>
<dbReference type="Gene3D" id="4.10.1220.10">
    <property type="entry name" value="EGF-type module"/>
    <property type="match status" value="2"/>
</dbReference>
<feature type="disulfide bond" evidence="14">
    <location>
        <begin position="86"/>
        <end position="101"/>
    </location>
</feature>
<dbReference type="GeneTree" id="ENSGT00940000162544"/>
<dbReference type="InterPro" id="IPR000033">
    <property type="entry name" value="LDLR_classB_rpt"/>
</dbReference>
<keyword evidence="6 18" id="KW-0732">Signal</keyword>
<feature type="disulfide bond" evidence="14">
    <location>
        <begin position="567"/>
        <end position="585"/>
    </location>
</feature>
<dbReference type="SUPFAM" id="SSF57184">
    <property type="entry name" value="Growth factor receptor domain"/>
    <property type="match status" value="1"/>
</dbReference>
<evidence type="ECO:0000256" key="9">
    <source>
        <dbReference type="ARBA" id="ARBA00023136"/>
    </source>
</evidence>
<keyword evidence="5 17" id="KW-0812">Transmembrane</keyword>
<dbReference type="SUPFAM" id="SSF57196">
    <property type="entry name" value="EGF/Laminin"/>
    <property type="match status" value="1"/>
</dbReference>
<keyword evidence="4" id="KW-0254">Endocytosis</keyword>
<dbReference type="CDD" id="cd00112">
    <property type="entry name" value="LDLa"/>
    <property type="match status" value="16"/>
</dbReference>
<feature type="transmembrane region" description="Helical" evidence="17">
    <location>
        <begin position="1559"/>
        <end position="1580"/>
    </location>
</feature>
<dbReference type="Pfam" id="PF00057">
    <property type="entry name" value="Ldl_recept_a"/>
    <property type="match status" value="16"/>
</dbReference>
<evidence type="ECO:0000256" key="5">
    <source>
        <dbReference type="ARBA" id="ARBA00022692"/>
    </source>
</evidence>
<accession>A0AAQ4R873</accession>
<feature type="disulfide bond" evidence="14">
    <location>
        <begin position="222"/>
        <end position="237"/>
    </location>
</feature>
<keyword evidence="3 13" id="KW-0245">EGF-like domain</keyword>
<dbReference type="PRINTS" id="PR00261">
    <property type="entry name" value="LDLRECEPTOR"/>
</dbReference>
<dbReference type="Proteomes" id="UP000007635">
    <property type="component" value="Chromosome XIII"/>
</dbReference>
<feature type="disulfide bond" evidence="14">
    <location>
        <begin position="318"/>
        <end position="333"/>
    </location>
</feature>
<dbReference type="Gene3D" id="2.10.25.10">
    <property type="entry name" value="Laminin"/>
    <property type="match status" value="3"/>
</dbReference>
<feature type="disulfide bond" evidence="14">
    <location>
        <begin position="462"/>
        <end position="477"/>
    </location>
</feature>
<evidence type="ECO:0000256" key="4">
    <source>
        <dbReference type="ARBA" id="ARBA00022583"/>
    </source>
</evidence>
<feature type="repeat" description="LDL-receptor class B" evidence="15">
    <location>
        <begin position="977"/>
        <end position="1019"/>
    </location>
</feature>
<reference evidence="20" key="2">
    <citation type="submission" date="2025-08" db="UniProtKB">
        <authorList>
            <consortium name="Ensembl"/>
        </authorList>
    </citation>
    <scope>IDENTIFICATION</scope>
</reference>
<sequence length="1631" mass="176895">MGGCMRLCAVLLLWSGLLQVHSISLKCGRGSRMCKDGSDCIPYNELCDGELDCKDGSDEEDCASECIKGQFQCAHGKRCIDEDQVCDGVPQCQDRSDEINCKQQIDGCVLHCDQNHRCLPAKLLCDGERDCLDGSDEADCEDQAKEASGSTSIPVAVSIPFKCPLGSMLCKNRVQCVSYSHFCDGEADCKDGSDEDDCALECNTDQFQCAHGRKCVDEDQVCDGVPQCQDRSDEMHCKKQSESCVHHCDQNRRCVPATFLCDGERDCLDGSDEGNCEDEEEKGPDSASLPAVSTPIKCHLGSKLCKNGVQCVAYDHFCDGEADCKDGSDEADCASECDKDQFQCAHGKKCIDEDQVCDGVPQCQDRSDEMHCKKQSESCVHHCDQNRRCVPATFLCDGEKDCLDGSDETNCEDQEEDVYENEGGPTSTSLPATFDSSTPIKCQLGSRPCQNKFQCVPYNHFCDGEADCKDGSDEEECALSCETDQFQCAHGKKCIEQGQVCDGVPQCQDRSDELSCAKQMTGCDHQCDDNLHCIPKSFLCDGERDCVDLSDEANCAEMGCSPTEFQCVSGQCMSATMFCDGHPDCQDHSDEDDCATAPVCTTKHSCPQSKECLVQEWLCDGDLDCKDGTDEKDCPELPLNCGKFQWLCKSKTKCVPAAWRCDGTKDCDDGSDETECGMVSCPPHQFQCGSQDCVDQIHVCNHNADCADGSDEGVSCEIKCAADSRCSQGCYNTPRGPHCRCAAGFRLMEDGLTCADIDECEDRWPSMCSQLCINTQGSYKCDCHPGYIMETAGRHCKITGEPLLLLSIQTNLFLFGLRSGSLDMLPSSSAEKAILSLDYDWRDQKVFWVSLDTDGIRWSSLDQKSTGTVIKGVRADSIAVDWLGRNMYWIDGVNSQIVAIRLRKGTVKSVDHSIILDEDLDQPRSLALLPQKGLMFWTEIGNVAKIERAGMDGSQRIAVVNSSLGWPGGVAVDAISERVYWTDERLRAIGSATLAGDDIQILQMKETNNPFSLAVFNDMLYWADARKRVVLAAHKNSGKNLKVLLKRPGQPFGVKVLHPFLQMGVENPCEKISCSHMCVFAPGPKAVCKCPAGLILAEDGLACSTIVNSAYLLMLSPSTVTKIYLESRHTAADLQGWPEHLALQVPGINEATIMDYRLRDLTLFVTDDGTTSLSAFQLKGSDLSSQGPLLKLLGNAITAMAVDWVTGNVYWSSNKQNRLQVTSIPSAHTAVLIEGGIGKLESIALHPPTGRVCYTNVRLQGADTVATVECADMDGANRSVVWQDAVRPTSLVFSSNGDTIYWADKGLGTIGSVKLDKSGYRELKAGEGLAAIALSDSVLLWMTVGDKKRLWYRDEHKEHKLWFEVDTEVISLKAFSKSSQTGSNHCSENNGNCHHLCLATPAGRTCRCAHDQILLNATHCGPARHCSDGSRQCLDRLSCQAIEKFCNGLVDCHDHSDENCAGLKPSTGVAVVAPTQPHSSSPPPSSLPAVNLSEVTGLNSTLGVSVLVKNLDAQKCSHSRCSGNGRCVETDGSTACVCSLAYSGESCQDHILKAMQGPIIYGGAGLCAGVVIIVMVAVLVKRRRANTRSGSTAEGNETTMKNLVNKAEAPASTDSSPADANKPEEAVSLVG</sequence>
<dbReference type="GO" id="GO:0042562">
    <property type="term" value="F:hormone binding"/>
    <property type="evidence" value="ECO:0007669"/>
    <property type="project" value="TreeGrafter"/>
</dbReference>
<dbReference type="FunFam" id="2.120.10.30:FF:000241">
    <property type="entry name" value="Low-density lipoprotein receptor-related protein 6"/>
    <property type="match status" value="1"/>
</dbReference>
<keyword evidence="21" id="KW-1185">Reference proteome</keyword>
<feature type="disulfide bond" evidence="14">
    <location>
        <begin position="261"/>
        <end position="276"/>
    </location>
</feature>
<evidence type="ECO:0000256" key="7">
    <source>
        <dbReference type="ARBA" id="ARBA00022737"/>
    </source>
</evidence>
<dbReference type="PROSITE" id="PS01187">
    <property type="entry name" value="EGF_CA"/>
    <property type="match status" value="1"/>
</dbReference>
<keyword evidence="9 17" id="KW-0472">Membrane</keyword>
<dbReference type="SMART" id="SM00192">
    <property type="entry name" value="LDLa"/>
    <property type="match status" value="17"/>
</dbReference>
<feature type="disulfide bond" evidence="14">
    <location>
        <begin position="501"/>
        <end position="516"/>
    </location>
</feature>
<reference evidence="20" key="3">
    <citation type="submission" date="2025-09" db="UniProtKB">
        <authorList>
            <consortium name="Ensembl"/>
        </authorList>
    </citation>
    <scope>IDENTIFICATION</scope>
</reference>
<dbReference type="InterPro" id="IPR011042">
    <property type="entry name" value="6-blade_b-propeller_TolB-like"/>
</dbReference>
<dbReference type="InterPro" id="IPR002172">
    <property type="entry name" value="LDrepeatLR_classA_rpt"/>
</dbReference>
<dbReference type="PANTHER" id="PTHR22722">
    <property type="entry name" value="LOW-DENSITY LIPOPROTEIN RECEPTOR-RELATED PROTEIN 2-RELATED"/>
    <property type="match status" value="1"/>
</dbReference>
<dbReference type="SMART" id="SM00135">
    <property type="entry name" value="LY"/>
    <property type="match status" value="8"/>
</dbReference>
<comment type="subcellular location">
    <subcellularLocation>
        <location evidence="2">Endomembrane system</location>
    </subcellularLocation>
    <subcellularLocation>
        <location evidence="1">Membrane</location>
        <topology evidence="1">Single-pass membrane protein</topology>
    </subcellularLocation>
</comment>
<feature type="disulfide bond" evidence="14">
    <location>
        <begin position="183"/>
        <end position="198"/>
    </location>
</feature>
<feature type="disulfide bond" evidence="14">
    <location>
        <begin position="619"/>
        <end position="634"/>
    </location>
</feature>
<evidence type="ECO:0000256" key="6">
    <source>
        <dbReference type="ARBA" id="ARBA00022729"/>
    </source>
</evidence>
<dbReference type="InterPro" id="IPR001881">
    <property type="entry name" value="EGF-like_Ca-bd_dom"/>
</dbReference>
<evidence type="ECO:0000313" key="21">
    <source>
        <dbReference type="Proteomes" id="UP000007635"/>
    </source>
</evidence>
<keyword evidence="11" id="KW-0675">Receptor</keyword>
<name>A0AAQ4R873_GASAC</name>
<dbReference type="CDD" id="cd00054">
    <property type="entry name" value="EGF_CA"/>
    <property type="match status" value="1"/>
</dbReference>
<dbReference type="PROSITE" id="PS50068">
    <property type="entry name" value="LDLRA_2"/>
    <property type="match status" value="17"/>
</dbReference>
<feature type="disulfide bond" evidence="14">
    <location>
        <begin position="579"/>
        <end position="594"/>
    </location>
</feature>
<dbReference type="Pfam" id="PF07645">
    <property type="entry name" value="EGF_CA"/>
    <property type="match status" value="1"/>
</dbReference>
<dbReference type="Gene3D" id="4.10.400.10">
    <property type="entry name" value="Low-density Lipoprotein Receptor"/>
    <property type="match status" value="14"/>
</dbReference>
<dbReference type="SUPFAM" id="SSF57424">
    <property type="entry name" value="LDL receptor-like module"/>
    <property type="match status" value="17"/>
</dbReference>
<dbReference type="InterPro" id="IPR000742">
    <property type="entry name" value="EGF"/>
</dbReference>
<feature type="compositionally biased region" description="Low complexity" evidence="16">
    <location>
        <begin position="1607"/>
        <end position="1620"/>
    </location>
</feature>
<evidence type="ECO:0000256" key="17">
    <source>
        <dbReference type="SAM" id="Phobius"/>
    </source>
</evidence>
<dbReference type="InterPro" id="IPR009030">
    <property type="entry name" value="Growth_fac_rcpt_cys_sf"/>
</dbReference>
<feature type="disulfide bond" evidence="14">
    <location>
        <begin position="125"/>
        <end position="140"/>
    </location>
</feature>
<dbReference type="PROSITE" id="PS50026">
    <property type="entry name" value="EGF_3"/>
    <property type="match status" value="2"/>
</dbReference>
<evidence type="ECO:0000259" key="19">
    <source>
        <dbReference type="PROSITE" id="PS50026"/>
    </source>
</evidence>
<dbReference type="SMART" id="SM00181">
    <property type="entry name" value="EGF"/>
    <property type="match status" value="8"/>
</dbReference>
<dbReference type="Pfam" id="PF00058">
    <property type="entry name" value="Ldl_recept_b"/>
    <property type="match status" value="1"/>
</dbReference>
<feature type="disulfide bond" evidence="14">
    <location>
        <begin position="681"/>
        <end position="693"/>
    </location>
</feature>
<evidence type="ECO:0000256" key="2">
    <source>
        <dbReference type="ARBA" id="ARBA00004308"/>
    </source>
</evidence>
<feature type="disulfide bond" evidence="14">
    <location>
        <begin position="661"/>
        <end position="676"/>
    </location>
</feature>
<feature type="signal peptide" evidence="18">
    <location>
        <begin position="1"/>
        <end position="22"/>
    </location>
</feature>
<evidence type="ECO:0000256" key="15">
    <source>
        <dbReference type="PROSITE-ProRule" id="PRU00461"/>
    </source>
</evidence>
<dbReference type="GO" id="GO:0016324">
    <property type="term" value="C:apical plasma membrane"/>
    <property type="evidence" value="ECO:0007669"/>
    <property type="project" value="TreeGrafter"/>
</dbReference>
<dbReference type="PROSITE" id="PS00022">
    <property type="entry name" value="EGF_1"/>
    <property type="match status" value="1"/>
</dbReference>
<evidence type="ECO:0000256" key="8">
    <source>
        <dbReference type="ARBA" id="ARBA00022989"/>
    </source>
</evidence>
<dbReference type="SUPFAM" id="SSF63825">
    <property type="entry name" value="YWTD domain"/>
    <property type="match status" value="2"/>
</dbReference>
<comment type="caution">
    <text evidence="13">Lacks conserved residue(s) required for the propagation of feature annotation.</text>
</comment>
<dbReference type="FunFam" id="4.10.400.10:FF:000045">
    <property type="entry name" value="Low-density lipoprotein receptor-related protein 2"/>
    <property type="match status" value="1"/>
</dbReference>
<evidence type="ECO:0000256" key="12">
    <source>
        <dbReference type="ARBA" id="ARBA00023180"/>
    </source>
</evidence>
<feature type="disulfide bond" evidence="14">
    <location>
        <begin position="357"/>
        <end position="372"/>
    </location>
</feature>
<dbReference type="PROSITE" id="PS51120">
    <property type="entry name" value="LDLRB"/>
    <property type="match status" value="2"/>
</dbReference>
<dbReference type="InterPro" id="IPR000152">
    <property type="entry name" value="EGF-type_Asp/Asn_hydroxyl_site"/>
</dbReference>
<evidence type="ECO:0000256" key="18">
    <source>
        <dbReference type="SAM" id="SignalP"/>
    </source>
</evidence>
<feature type="disulfide bond" evidence="14">
    <location>
        <begin position="540"/>
        <end position="555"/>
    </location>
</feature>
<feature type="region of interest" description="Disordered" evidence="16">
    <location>
        <begin position="1585"/>
        <end position="1631"/>
    </location>
</feature>
<evidence type="ECO:0000256" key="3">
    <source>
        <dbReference type="ARBA" id="ARBA00022536"/>
    </source>
</evidence>
<feature type="disulfide bond" evidence="14">
    <location>
        <begin position="560"/>
        <end position="572"/>
    </location>
</feature>
<organism evidence="20 21">
    <name type="scientific">Gasterosteus aculeatus aculeatus</name>
    <name type="common">three-spined stickleback</name>
    <dbReference type="NCBI Taxonomy" id="481459"/>
    <lineage>
        <taxon>Eukaryota</taxon>
        <taxon>Metazoa</taxon>
        <taxon>Chordata</taxon>
        <taxon>Craniata</taxon>
        <taxon>Vertebrata</taxon>
        <taxon>Euteleostomi</taxon>
        <taxon>Actinopterygii</taxon>
        <taxon>Neopterygii</taxon>
        <taxon>Teleostei</taxon>
        <taxon>Neoteleostei</taxon>
        <taxon>Acanthomorphata</taxon>
        <taxon>Eupercaria</taxon>
        <taxon>Perciformes</taxon>
        <taxon>Cottioidei</taxon>
        <taxon>Gasterosteales</taxon>
        <taxon>Gasterosteidae</taxon>
        <taxon>Gasterosteus</taxon>
    </lineage>
</organism>
<dbReference type="InterPro" id="IPR036055">
    <property type="entry name" value="LDL_receptor-like_sf"/>
</dbReference>
<evidence type="ECO:0000256" key="1">
    <source>
        <dbReference type="ARBA" id="ARBA00004167"/>
    </source>
</evidence>
<dbReference type="FunFam" id="2.10.25.10:FF:000240">
    <property type="entry name" value="Vitamin K-dependent protein S"/>
    <property type="match status" value="1"/>
</dbReference>
<feature type="repeat" description="LDL-receptor class B" evidence="15">
    <location>
        <begin position="933"/>
        <end position="976"/>
    </location>
</feature>
<keyword evidence="10 13" id="KW-1015">Disulfide bond</keyword>
<dbReference type="InterPro" id="IPR051221">
    <property type="entry name" value="LDLR-related"/>
</dbReference>
<feature type="disulfide bond" evidence="14">
    <location>
        <begin position="396"/>
        <end position="411"/>
    </location>
</feature>
<evidence type="ECO:0000256" key="10">
    <source>
        <dbReference type="ARBA" id="ARBA00023157"/>
    </source>
</evidence>
<feature type="disulfide bond" evidence="14">
    <location>
        <begin position="600"/>
        <end position="612"/>
    </location>
</feature>
<evidence type="ECO:0000313" key="20">
    <source>
        <dbReference type="Ensembl" id="ENSGACP00000059819.1"/>
    </source>
</evidence>
<proteinExistence type="predicted"/>
<dbReference type="GO" id="GO:0005509">
    <property type="term" value="F:calcium ion binding"/>
    <property type="evidence" value="ECO:0007669"/>
    <property type="project" value="InterPro"/>
</dbReference>
<dbReference type="GO" id="GO:0043235">
    <property type="term" value="C:receptor complex"/>
    <property type="evidence" value="ECO:0007669"/>
    <property type="project" value="TreeGrafter"/>
</dbReference>
<dbReference type="GO" id="GO:0006898">
    <property type="term" value="P:receptor-mediated endocytosis"/>
    <property type="evidence" value="ECO:0007669"/>
    <property type="project" value="TreeGrafter"/>
</dbReference>
<reference evidence="20 21" key="1">
    <citation type="journal article" date="2021" name="G3 (Bethesda)">
        <title>Improved contiguity of the threespine stickleback genome using long-read sequencing.</title>
        <authorList>
            <person name="Nath S."/>
            <person name="Shaw D.E."/>
            <person name="White M.A."/>
        </authorList>
    </citation>
    <scope>NUCLEOTIDE SEQUENCE [LARGE SCALE GENOMIC DNA]</scope>
    <source>
        <strain evidence="20 21">Lake Benthic</strain>
    </source>
</reference>
<keyword evidence="7" id="KW-0677">Repeat</keyword>
<feature type="chain" id="PRO_5042976866" description="EGF-like domain-containing protein" evidence="18">
    <location>
        <begin position="23"/>
        <end position="1631"/>
    </location>
</feature>
<dbReference type="PROSITE" id="PS01209">
    <property type="entry name" value="LDLRA_1"/>
    <property type="match status" value="5"/>
</dbReference>
<keyword evidence="12" id="KW-0325">Glycoprotein</keyword>
<feature type="disulfide bond" evidence="14">
    <location>
        <begin position="688"/>
        <end position="706"/>
    </location>
</feature>
<evidence type="ECO:0000256" key="11">
    <source>
        <dbReference type="ARBA" id="ARBA00023170"/>
    </source>
</evidence>